<comment type="function">
    <text evidence="18">Catalyzes the epimerization of the S- and R-forms of NAD(P)HX, a damaged form of NAD(P)H that is a result of enzymatic or heat-dependent hydration. This is a prerequisite for the S-specific NAD(P)H-hydrate dehydratase to allow the repair of both epimers of NAD(P)HX.</text>
</comment>
<evidence type="ECO:0000256" key="2">
    <source>
        <dbReference type="ARBA" id="ARBA00000909"/>
    </source>
</evidence>
<comment type="subunit">
    <text evidence="17">Homotetramer.</text>
</comment>
<feature type="binding site" evidence="17">
    <location>
        <position position="367"/>
    </location>
    <ligand>
        <name>(6S)-NADPHX</name>
        <dbReference type="ChEBI" id="CHEBI:64076"/>
    </ligand>
</feature>
<feature type="binding site" evidence="17">
    <location>
        <position position="245"/>
    </location>
    <ligand>
        <name>(6S)-NADPHX</name>
        <dbReference type="ChEBI" id="CHEBI:64076"/>
    </ligand>
</feature>
<feature type="binding site" evidence="18">
    <location>
        <position position="152"/>
    </location>
    <ligand>
        <name>K(+)</name>
        <dbReference type="ChEBI" id="CHEBI:29103"/>
    </ligand>
</feature>
<evidence type="ECO:0000256" key="10">
    <source>
        <dbReference type="ARBA" id="ARBA00023027"/>
    </source>
</evidence>
<feature type="binding site" evidence="18">
    <location>
        <begin position="53"/>
        <end position="57"/>
    </location>
    <ligand>
        <name>(6S)-NADPHX</name>
        <dbReference type="ChEBI" id="CHEBI:64076"/>
    </ligand>
</feature>
<keyword evidence="7 17" id="KW-0067">ATP-binding</keyword>
<name>D3SNR1_THEAH</name>
<dbReference type="InterPro" id="IPR004443">
    <property type="entry name" value="YjeF_N_dom"/>
</dbReference>
<evidence type="ECO:0000256" key="19">
    <source>
        <dbReference type="PIRNR" id="PIRNR017184"/>
    </source>
</evidence>
<evidence type="ECO:0000313" key="23">
    <source>
        <dbReference type="Proteomes" id="UP000002043"/>
    </source>
</evidence>
<evidence type="ECO:0000256" key="11">
    <source>
        <dbReference type="ARBA" id="ARBA00023235"/>
    </source>
</evidence>
<dbReference type="Pfam" id="PF01256">
    <property type="entry name" value="Carb_kinase"/>
    <property type="match status" value="1"/>
</dbReference>
<proteinExistence type="inferred from homology"/>
<evidence type="ECO:0000256" key="7">
    <source>
        <dbReference type="ARBA" id="ARBA00022840"/>
    </source>
</evidence>
<dbReference type="Gene3D" id="3.40.50.10260">
    <property type="entry name" value="YjeF N-terminal domain"/>
    <property type="match status" value="1"/>
</dbReference>
<keyword evidence="10 17" id="KW-0520">NAD</keyword>
<evidence type="ECO:0000256" key="4">
    <source>
        <dbReference type="ARBA" id="ARBA00009524"/>
    </source>
</evidence>
<feature type="domain" description="YjeF C-terminal" evidence="20">
    <location>
        <begin position="210"/>
        <end position="493"/>
    </location>
</feature>
<dbReference type="GO" id="GO:0052856">
    <property type="term" value="F:NAD(P)HX epimerase activity"/>
    <property type="evidence" value="ECO:0007669"/>
    <property type="project" value="UniProtKB-UniRule"/>
</dbReference>
<dbReference type="HAMAP" id="MF_01965">
    <property type="entry name" value="NADHX_dehydratase"/>
    <property type="match status" value="1"/>
</dbReference>
<dbReference type="PIRSF" id="PIRSF017184">
    <property type="entry name" value="Nnr"/>
    <property type="match status" value="1"/>
</dbReference>
<evidence type="ECO:0000256" key="3">
    <source>
        <dbReference type="ARBA" id="ARBA00006001"/>
    </source>
</evidence>
<dbReference type="OrthoDB" id="9806925at2"/>
<evidence type="ECO:0000313" key="22">
    <source>
        <dbReference type="EMBL" id="ADC88798.1"/>
    </source>
</evidence>
<evidence type="ECO:0000256" key="9">
    <source>
        <dbReference type="ARBA" id="ARBA00022958"/>
    </source>
</evidence>
<evidence type="ECO:0000256" key="8">
    <source>
        <dbReference type="ARBA" id="ARBA00022857"/>
    </source>
</evidence>
<keyword evidence="11 18" id="KW-0413">Isomerase</keyword>
<evidence type="ECO:0000259" key="21">
    <source>
        <dbReference type="PROSITE" id="PS51385"/>
    </source>
</evidence>
<comment type="function">
    <text evidence="14 19">Bifunctional enzyme that catalyzes the epimerization of the S- and R-forms of NAD(P)HX and the dehydration of the S-form of NAD(P)HX at the expense of ADP, which is converted to AMP. This allows the repair of both epimers of NAD(P)HX, a damaged form of NAD(P)H that is a result of enzymatic or heat-dependent hydration.</text>
</comment>
<keyword evidence="8 17" id="KW-0521">NADP</keyword>
<dbReference type="Pfam" id="PF03853">
    <property type="entry name" value="YjeF_N"/>
    <property type="match status" value="1"/>
</dbReference>
<dbReference type="PROSITE" id="PS51385">
    <property type="entry name" value="YJEF_N"/>
    <property type="match status" value="1"/>
</dbReference>
<comment type="similarity">
    <text evidence="3 19">In the N-terminal section; belongs to the NnrE/AIBP family.</text>
</comment>
<dbReference type="InterPro" id="IPR036652">
    <property type="entry name" value="YjeF_N_dom_sf"/>
</dbReference>
<comment type="similarity">
    <text evidence="4 19">In the C-terminal section; belongs to the NnrD/CARKD family.</text>
</comment>
<keyword evidence="23" id="KW-1185">Reference proteome</keyword>
<dbReference type="SUPFAM" id="SSF64153">
    <property type="entry name" value="YjeF N-terminal domain-like"/>
    <property type="match status" value="1"/>
</dbReference>
<evidence type="ECO:0000256" key="12">
    <source>
        <dbReference type="ARBA" id="ARBA00023239"/>
    </source>
</evidence>
<evidence type="ECO:0000256" key="17">
    <source>
        <dbReference type="HAMAP-Rule" id="MF_01965"/>
    </source>
</evidence>
<dbReference type="EC" id="4.2.1.136" evidence="19"/>
<evidence type="ECO:0000256" key="16">
    <source>
        <dbReference type="ARBA" id="ARBA00049209"/>
    </source>
</evidence>
<dbReference type="PROSITE" id="PS51383">
    <property type="entry name" value="YJEF_C_3"/>
    <property type="match status" value="1"/>
</dbReference>
<dbReference type="EC" id="5.1.99.6" evidence="19"/>
<comment type="similarity">
    <text evidence="18">Belongs to the NnrE/AIBP family.</text>
</comment>
<evidence type="ECO:0000256" key="14">
    <source>
        <dbReference type="ARBA" id="ARBA00025153"/>
    </source>
</evidence>
<keyword evidence="9 18" id="KW-0630">Potassium</keyword>
<dbReference type="GO" id="GO:0016301">
    <property type="term" value="F:kinase activity"/>
    <property type="evidence" value="ECO:0007669"/>
    <property type="project" value="UniProtKB-KW"/>
</dbReference>
<dbReference type="InterPro" id="IPR030677">
    <property type="entry name" value="Nnr"/>
</dbReference>
<dbReference type="PROSITE" id="PS01050">
    <property type="entry name" value="YJEF_C_2"/>
    <property type="match status" value="1"/>
</dbReference>
<keyword evidence="22" id="KW-0808">Transferase</keyword>
<feature type="binding site" evidence="17">
    <location>
        <begin position="404"/>
        <end position="408"/>
    </location>
    <ligand>
        <name>AMP</name>
        <dbReference type="ChEBI" id="CHEBI:456215"/>
    </ligand>
</feature>
<dbReference type="NCBIfam" id="TIGR00197">
    <property type="entry name" value="yjeF_nterm"/>
    <property type="match status" value="1"/>
</dbReference>
<dbReference type="GO" id="GO:0005524">
    <property type="term" value="F:ATP binding"/>
    <property type="evidence" value="ECO:0007669"/>
    <property type="project" value="UniProtKB-UniRule"/>
</dbReference>
<dbReference type="InterPro" id="IPR017953">
    <property type="entry name" value="Carbohydrate_kinase_pred_CS"/>
</dbReference>
<keyword evidence="22" id="KW-0418">Kinase</keyword>
<comment type="function">
    <text evidence="17">Catalyzes the dehydration of the S-form of NAD(P)HX at the expense of ADP, which is converted to AMP. Together with NAD(P)HX epimerase, which catalyzes the epimerization of the S- and R-forms, the enzyme allows the repair of both epimers of NAD(P)HX, a damaged form of NAD(P)H that is a result of enzymatic or heat-dependent hydration.</text>
</comment>
<feature type="binding site" evidence="18">
    <location>
        <begin position="119"/>
        <end position="125"/>
    </location>
    <ligand>
        <name>(6S)-NADPHX</name>
        <dbReference type="ChEBI" id="CHEBI:64076"/>
    </ligand>
</feature>
<dbReference type="RefSeq" id="WP_012991205.1">
    <property type="nucleotide sequence ID" value="NC_013894.1"/>
</dbReference>
<dbReference type="GO" id="GO:0110051">
    <property type="term" value="P:metabolite repair"/>
    <property type="evidence" value="ECO:0007669"/>
    <property type="project" value="TreeGrafter"/>
</dbReference>
<keyword evidence="5 18" id="KW-0479">Metal-binding</keyword>
<dbReference type="InterPro" id="IPR000631">
    <property type="entry name" value="CARKD"/>
</dbReference>
<dbReference type="HAMAP" id="MF_01966">
    <property type="entry name" value="NADHX_epimerase"/>
    <property type="match status" value="1"/>
</dbReference>
<sequence length="506" mass="54603">MKVLKAHEMAQADREGGIPSLVLMERAGLGVCRVIREYFRDVRKVLVLVGKGNNGGDGLVVARQLHLWGYKVDYFMVQGEDLKGDALTQLNILKTIGLEPLHQKPFLGDYHLVVDAIFGTGFVPPVKDPKVADIIKELNDSGAAVLSVDIPSGLWADSGLIFEPSVKASATVTFQYPKLCHILHPAAKRCGQLYVVDIGIPPHTVDKVQRELLLKVSVPVREKDVHKGKMGHVLLLGGSLGKLGAIIMAARAATRAGAGLVTVGVPKSLCTTVHSQLTEEMCLPLMGEERISSSSSHILREHLGRFSAVGVGMGMDRYEDGIKLVKFLIEEVKVPLLLDADGINNVADGKLLPALRERENPVVLTPHVGEMERLTSLPKETILGSMVDVAVDFAVENRCYLVLKSSRTVIATPEGRVYISTRGTPAMAKGGTGDVLAGVLTALLGRGLPTEEALKVGVFLHGLAGELAERKLHTESVTPSYLIECIPSAYRMLEDGGFDPPFVDLY</sequence>
<feature type="domain" description="YjeF N-terminal" evidence="21">
    <location>
        <begin position="4"/>
        <end position="206"/>
    </location>
</feature>
<keyword evidence="13" id="KW-0511">Multifunctional enzyme</keyword>
<dbReference type="eggNOG" id="COG0063">
    <property type="taxonomic scope" value="Bacteria"/>
</dbReference>
<dbReference type="SUPFAM" id="SSF53613">
    <property type="entry name" value="Ribokinase-like"/>
    <property type="match status" value="1"/>
</dbReference>
<dbReference type="InterPro" id="IPR029056">
    <property type="entry name" value="Ribokinase-like"/>
</dbReference>
<dbReference type="Proteomes" id="UP000002043">
    <property type="component" value="Chromosome"/>
</dbReference>
<feature type="binding site" evidence="18">
    <location>
        <position position="115"/>
    </location>
    <ligand>
        <name>K(+)</name>
        <dbReference type="ChEBI" id="CHEBI:29103"/>
    </ligand>
</feature>
<dbReference type="HOGENOM" id="CLU_024853_4_1_0"/>
<evidence type="ECO:0000256" key="13">
    <source>
        <dbReference type="ARBA" id="ARBA00023268"/>
    </source>
</evidence>
<keyword evidence="6 17" id="KW-0547">Nucleotide-binding</keyword>
<dbReference type="CDD" id="cd01171">
    <property type="entry name" value="YXKO-related"/>
    <property type="match status" value="1"/>
</dbReference>
<dbReference type="STRING" id="638303.Thal_0162"/>
<feature type="binding site" evidence="17">
    <location>
        <position position="314"/>
    </location>
    <ligand>
        <name>(6S)-NADPHX</name>
        <dbReference type="ChEBI" id="CHEBI:64076"/>
    </ligand>
</feature>
<dbReference type="PANTHER" id="PTHR12592">
    <property type="entry name" value="ATP-DEPENDENT (S)-NAD(P)H-HYDRATE DEHYDRATASE FAMILY MEMBER"/>
    <property type="match status" value="1"/>
</dbReference>
<dbReference type="EMBL" id="CP001931">
    <property type="protein sequence ID" value="ADC88798.1"/>
    <property type="molecule type" value="Genomic_DNA"/>
</dbReference>
<dbReference type="GO" id="GO:0046872">
    <property type="term" value="F:metal ion binding"/>
    <property type="evidence" value="ECO:0007669"/>
    <property type="project" value="UniProtKB-UniRule"/>
</dbReference>
<dbReference type="AlphaFoldDB" id="D3SNR1"/>
<gene>
    <name evidence="17" type="primary">nnrD</name>
    <name evidence="18" type="synonym">nnrE</name>
    <name evidence="22" type="ordered locus">Thal_0162</name>
</gene>
<comment type="catalytic activity">
    <reaction evidence="16 17 19">
        <text>(6S)-NADPHX + ADP = AMP + phosphate + NADPH + H(+)</text>
        <dbReference type="Rhea" id="RHEA:32235"/>
        <dbReference type="ChEBI" id="CHEBI:15378"/>
        <dbReference type="ChEBI" id="CHEBI:43474"/>
        <dbReference type="ChEBI" id="CHEBI:57783"/>
        <dbReference type="ChEBI" id="CHEBI:64076"/>
        <dbReference type="ChEBI" id="CHEBI:456215"/>
        <dbReference type="ChEBI" id="CHEBI:456216"/>
        <dbReference type="EC" id="4.2.1.136"/>
    </reaction>
</comment>
<dbReference type="KEGG" id="tal:Thal_0162"/>
<organism evidence="22 23">
    <name type="scientific">Thermocrinis albus (strain DSM 14484 / JCM 11386 / HI 11/12)</name>
    <dbReference type="NCBI Taxonomy" id="638303"/>
    <lineage>
        <taxon>Bacteria</taxon>
        <taxon>Pseudomonadati</taxon>
        <taxon>Aquificota</taxon>
        <taxon>Aquificia</taxon>
        <taxon>Aquificales</taxon>
        <taxon>Aquificaceae</taxon>
        <taxon>Thermocrinis</taxon>
    </lineage>
</organism>
<feature type="binding site" evidence="17">
    <location>
        <position position="433"/>
    </location>
    <ligand>
        <name>AMP</name>
        <dbReference type="ChEBI" id="CHEBI:456215"/>
    </ligand>
</feature>
<dbReference type="Gene3D" id="3.40.1190.20">
    <property type="match status" value="1"/>
</dbReference>
<protein>
    <recommendedName>
        <fullName evidence="19">Bifunctional NAD(P)H-hydrate repair enzyme</fullName>
    </recommendedName>
    <alternativeName>
        <fullName evidence="19">Nicotinamide nucleotide repair protein</fullName>
    </alternativeName>
    <domain>
        <recommendedName>
            <fullName evidence="19">ADP-dependent (S)-NAD(P)H-hydrate dehydratase</fullName>
            <ecNumber evidence="19">4.2.1.136</ecNumber>
        </recommendedName>
        <alternativeName>
            <fullName evidence="19">ADP-dependent NAD(P)HX dehydratase</fullName>
        </alternativeName>
    </domain>
    <domain>
        <recommendedName>
            <fullName evidence="19">NAD(P)H-hydrate epimerase</fullName>
            <ecNumber evidence="19">5.1.99.6</ecNumber>
        </recommendedName>
    </domain>
</protein>
<comment type="caution">
    <text evidence="18">Lacks conserved residue(s) required for the propagation of feature annotation.</text>
</comment>
<comment type="cofactor">
    <cofactor evidence="18 19">
        <name>K(+)</name>
        <dbReference type="ChEBI" id="CHEBI:29103"/>
    </cofactor>
    <text evidence="18 19">Binds 1 potassium ion per subunit.</text>
</comment>
<reference evidence="23" key="1">
    <citation type="journal article" date="2010" name="Stand. Genomic Sci.">
        <title>Complete genome sequence of Thermocrinis albus type strain (HI 11/12T).</title>
        <authorList>
            <person name="Wirth R."/>
            <person name="Sikorski J."/>
            <person name="Brambilla E."/>
            <person name="Misra M."/>
            <person name="Lapidus A."/>
            <person name="Copeland A."/>
            <person name="Nolan M."/>
            <person name="Lucas S."/>
            <person name="Chen F."/>
            <person name="Tice H."/>
            <person name="Cheng J.F."/>
            <person name="Han C."/>
            <person name="Detter J.C."/>
            <person name="Tapia R."/>
            <person name="Bruce D."/>
            <person name="Goodwin L."/>
            <person name="Pitluck S."/>
            <person name="Pati A."/>
            <person name="Anderson I."/>
            <person name="Ivanova N."/>
            <person name="Mavromatis K."/>
            <person name="Mikhailova N."/>
            <person name="Chen A."/>
            <person name="Palaniappan K."/>
            <person name="Bilek Y."/>
            <person name="Hader T."/>
            <person name="Land M."/>
            <person name="Hauser L."/>
            <person name="Chang Y.J."/>
            <person name="Jeffries C.D."/>
            <person name="Tindall B.J."/>
            <person name="Rohde M."/>
            <person name="Goker M."/>
            <person name="Bristow J."/>
            <person name="Eisen J.A."/>
            <person name="Markowitz V."/>
            <person name="Hugenholtz P."/>
            <person name="Kyrpides N.C."/>
            <person name="Klenk H.P."/>
        </authorList>
    </citation>
    <scope>NUCLEOTIDE SEQUENCE [LARGE SCALE GENOMIC DNA]</scope>
    <source>
        <strain evidence="23">DSM 14484 / JCM 11386 / HI 11/12</strain>
    </source>
</reference>
<dbReference type="PANTHER" id="PTHR12592:SF0">
    <property type="entry name" value="ATP-DEPENDENT (S)-NAD(P)H-HYDRATE DEHYDRATASE"/>
    <property type="match status" value="1"/>
</dbReference>
<comment type="catalytic activity">
    <reaction evidence="2 18 19">
        <text>(6R)-NADPHX = (6S)-NADPHX</text>
        <dbReference type="Rhea" id="RHEA:32227"/>
        <dbReference type="ChEBI" id="CHEBI:64076"/>
        <dbReference type="ChEBI" id="CHEBI:64077"/>
        <dbReference type="EC" id="5.1.99.6"/>
    </reaction>
</comment>
<evidence type="ECO:0000256" key="1">
    <source>
        <dbReference type="ARBA" id="ARBA00000013"/>
    </source>
</evidence>
<keyword evidence="12 17" id="KW-0456">Lyase</keyword>
<feature type="binding site" evidence="17">
    <location>
        <position position="434"/>
    </location>
    <ligand>
        <name>(6S)-NADPHX</name>
        <dbReference type="ChEBI" id="CHEBI:64076"/>
    </ligand>
</feature>
<dbReference type="NCBIfam" id="TIGR00196">
    <property type="entry name" value="yjeF_cterm"/>
    <property type="match status" value="1"/>
</dbReference>
<dbReference type="GO" id="GO:0046496">
    <property type="term" value="P:nicotinamide nucleotide metabolic process"/>
    <property type="evidence" value="ECO:0007669"/>
    <property type="project" value="UniProtKB-UniRule"/>
</dbReference>
<accession>D3SNR1</accession>
<comment type="catalytic activity">
    <reaction evidence="1 18 19">
        <text>(6R)-NADHX = (6S)-NADHX</text>
        <dbReference type="Rhea" id="RHEA:32215"/>
        <dbReference type="ChEBI" id="CHEBI:64074"/>
        <dbReference type="ChEBI" id="CHEBI:64075"/>
        <dbReference type="EC" id="5.1.99.6"/>
    </reaction>
</comment>
<evidence type="ECO:0000256" key="6">
    <source>
        <dbReference type="ARBA" id="ARBA00022741"/>
    </source>
</evidence>
<evidence type="ECO:0000256" key="15">
    <source>
        <dbReference type="ARBA" id="ARBA00048238"/>
    </source>
</evidence>
<evidence type="ECO:0000259" key="20">
    <source>
        <dbReference type="PROSITE" id="PS51383"/>
    </source>
</evidence>
<feature type="binding site" evidence="18">
    <location>
        <position position="54"/>
    </location>
    <ligand>
        <name>K(+)</name>
        <dbReference type="ChEBI" id="CHEBI:29103"/>
    </ligand>
</feature>
<comment type="similarity">
    <text evidence="17">Belongs to the NnrD/CARKD family.</text>
</comment>
<comment type="cofactor">
    <cofactor evidence="17">
        <name>Mg(2+)</name>
        <dbReference type="ChEBI" id="CHEBI:18420"/>
    </cofactor>
</comment>
<dbReference type="eggNOG" id="COG0062">
    <property type="taxonomic scope" value="Bacteria"/>
</dbReference>
<evidence type="ECO:0000256" key="18">
    <source>
        <dbReference type="HAMAP-Rule" id="MF_01966"/>
    </source>
</evidence>
<feature type="binding site" evidence="18">
    <location>
        <position position="149"/>
    </location>
    <ligand>
        <name>(6S)-NADPHX</name>
        <dbReference type="ChEBI" id="CHEBI:64076"/>
    </ligand>
</feature>
<comment type="catalytic activity">
    <reaction evidence="15 17 19">
        <text>(6S)-NADHX + ADP = AMP + phosphate + NADH + H(+)</text>
        <dbReference type="Rhea" id="RHEA:32223"/>
        <dbReference type="ChEBI" id="CHEBI:15378"/>
        <dbReference type="ChEBI" id="CHEBI:43474"/>
        <dbReference type="ChEBI" id="CHEBI:57945"/>
        <dbReference type="ChEBI" id="CHEBI:64074"/>
        <dbReference type="ChEBI" id="CHEBI:456215"/>
        <dbReference type="ChEBI" id="CHEBI:456216"/>
        <dbReference type="EC" id="4.2.1.136"/>
    </reaction>
</comment>
<evidence type="ECO:0000256" key="5">
    <source>
        <dbReference type="ARBA" id="ARBA00022723"/>
    </source>
</evidence>
<dbReference type="GO" id="GO:0052855">
    <property type="term" value="F:ADP-dependent NAD(P)H-hydrate dehydratase activity"/>
    <property type="evidence" value="ECO:0007669"/>
    <property type="project" value="UniProtKB-UniRule"/>
</dbReference>